<feature type="transmembrane region" description="Helical" evidence="1">
    <location>
        <begin position="109"/>
        <end position="133"/>
    </location>
</feature>
<keyword evidence="1" id="KW-0472">Membrane</keyword>
<dbReference type="PROSITE" id="PS50096">
    <property type="entry name" value="IQ"/>
    <property type="match status" value="1"/>
</dbReference>
<organism evidence="2 3">
    <name type="scientific">Herbinix luporum</name>
    <dbReference type="NCBI Taxonomy" id="1679721"/>
    <lineage>
        <taxon>Bacteria</taxon>
        <taxon>Bacillati</taxon>
        <taxon>Bacillota</taxon>
        <taxon>Clostridia</taxon>
        <taxon>Lachnospirales</taxon>
        <taxon>Lachnospiraceae</taxon>
        <taxon>Herbinix</taxon>
    </lineage>
</organism>
<dbReference type="RefSeq" id="WP_058258645.1">
    <property type="nucleotide sequence ID" value="NZ_DUPS01000066.1"/>
</dbReference>
<evidence type="ECO:0000313" key="3">
    <source>
        <dbReference type="Proteomes" id="UP000196053"/>
    </source>
</evidence>
<dbReference type="OrthoDB" id="9814991at2"/>
<keyword evidence="1" id="KW-1133">Transmembrane helix</keyword>
<dbReference type="Proteomes" id="UP000196053">
    <property type="component" value="Chromosome I"/>
</dbReference>
<feature type="transmembrane region" description="Helical" evidence="1">
    <location>
        <begin position="76"/>
        <end position="97"/>
    </location>
</feature>
<reference evidence="3" key="1">
    <citation type="submission" date="2015-09" db="EMBL/GenBank/DDBJ databases">
        <authorList>
            <person name="Wibberg D."/>
        </authorList>
    </citation>
    <scope>NUCLEOTIDE SEQUENCE [LARGE SCALE GENOMIC DNA]</scope>
    <source>
        <strain evidence="3">SD1D</strain>
    </source>
</reference>
<gene>
    <name evidence="2" type="ORF">SD1D_1855</name>
</gene>
<sequence length="219" mass="24992">MGNLFNMDNPFFQALSKLCDMLFISIAYIFLCIPIITIGPATTALYYAVVKVIRRERGYIFREFFKSFRLNFKKGAIIGIVLTFVFIILGFDLVYAWGLTEPDSSKGSLLMGVFIGITFLAVSFSIYVFPILSRFDMTVKQLFKAASYMSMRHIPYTLLMILVNALVVVIVIFVFPFIFIAPATATLINSLMMERIFKKYMPESDGPGEETGKDEWYLE</sequence>
<evidence type="ECO:0000256" key="1">
    <source>
        <dbReference type="SAM" id="Phobius"/>
    </source>
</evidence>
<dbReference type="KEGG" id="hsd:SD1D_1855"/>
<name>A0A0K8J7S5_9FIRM</name>
<evidence type="ECO:0000313" key="2">
    <source>
        <dbReference type="EMBL" id="CUH93397.1"/>
    </source>
</evidence>
<feature type="transmembrane region" description="Helical" evidence="1">
    <location>
        <begin position="22"/>
        <end position="49"/>
    </location>
</feature>
<feature type="transmembrane region" description="Helical" evidence="1">
    <location>
        <begin position="154"/>
        <end position="181"/>
    </location>
</feature>
<keyword evidence="3" id="KW-1185">Reference proteome</keyword>
<dbReference type="EMBL" id="LN879430">
    <property type="protein sequence ID" value="CUH93397.1"/>
    <property type="molecule type" value="Genomic_DNA"/>
</dbReference>
<keyword evidence="1" id="KW-0812">Transmembrane</keyword>
<dbReference type="InterPro" id="IPR006938">
    <property type="entry name" value="DUF624"/>
</dbReference>
<protein>
    <submittedName>
        <fullName evidence="2">Putative membrane protein</fullName>
    </submittedName>
</protein>
<proteinExistence type="predicted"/>
<accession>A0A0K8J7S5</accession>
<dbReference type="AlphaFoldDB" id="A0A0K8J7S5"/>
<dbReference type="Pfam" id="PF04854">
    <property type="entry name" value="DUF624"/>
    <property type="match status" value="1"/>
</dbReference>